<dbReference type="GO" id="GO:0005886">
    <property type="term" value="C:plasma membrane"/>
    <property type="evidence" value="ECO:0007669"/>
    <property type="project" value="TreeGrafter"/>
</dbReference>
<feature type="transmembrane region" description="Helical" evidence="5">
    <location>
        <begin position="438"/>
        <end position="460"/>
    </location>
</feature>
<dbReference type="InterPro" id="IPR011701">
    <property type="entry name" value="MFS"/>
</dbReference>
<dbReference type="PANTHER" id="PTHR23501">
    <property type="entry name" value="MAJOR FACILITATOR SUPERFAMILY"/>
    <property type="match status" value="1"/>
</dbReference>
<evidence type="ECO:0000256" key="5">
    <source>
        <dbReference type="SAM" id="Phobius"/>
    </source>
</evidence>
<evidence type="ECO:0000313" key="7">
    <source>
        <dbReference type="Proteomes" id="UP000772434"/>
    </source>
</evidence>
<evidence type="ECO:0000313" key="6">
    <source>
        <dbReference type="EMBL" id="KAF9070344.1"/>
    </source>
</evidence>
<dbReference type="GO" id="GO:0022857">
    <property type="term" value="F:transmembrane transporter activity"/>
    <property type="evidence" value="ECO:0007669"/>
    <property type="project" value="InterPro"/>
</dbReference>
<proteinExistence type="predicted"/>
<keyword evidence="3 5" id="KW-1133">Transmembrane helix</keyword>
<sequence length="717" mass="78030">MTEDHRSPNNDNHSGEPRFPNEILNLLIDNLTNDPSSLHNTSLVSKDLCSLSQASIFRAVHLGHDALRIRRFRSLLSGSKSKSVSGFVKSLNIDLEYVASEPEDIESSVFILQHLPSLISLRLDWAQLEHLHAIKTSLCDTLQELWIYLNDNTVGGLQDMLKSLTTLRVLLLGGCDGTARASDTSPALILPSSLETLWLAWPLSTDVFQSIGLGLEMAYPSILRTILLEFDWGERDNNERVLWRCLHDQGHHVKVVLDIGRGLWDPSTFELPTATSALSDHMHGYKDDGPFNSDVEAWSGLDTVLSKKHSDLNGIFRLCFTCTNRRTRDFGTSFAFNPTLKFRTHKLPLSMITIAVEAIFSPACPPGQRSTSGLRYYCIVYKRCVSVRKGAGPICTREKVQQNSAVTPGGRAHTTLFSTIEFIRWTHGWHIMVTGKKLAVIFTATLLLSLLLTALDQTILLCGVAQNVDQLIAGRAVSGLGAAGILVALLQIITQVTRLEDRPRLFGIFSAIFALSSVIGPLIGGALYSHFNGAEIPSHGMTRLSSSLLYIPISYQAVRHKSATASGIDLLLFMLGLVLTLISSGQVVGKVGYYPAGRSSYAPPFSSLSVPGFFTPSARTSTSSARIIGFQILAAIGTGMGMQNALLAMQAEFNDARKLLGQATSMGAFSQFLGGTLGLGVAEPIFASELSKYLLIYAPEAPATIVTESPTAIRALL</sequence>
<dbReference type="OrthoDB" id="2745898at2759"/>
<evidence type="ECO:0000256" key="1">
    <source>
        <dbReference type="ARBA" id="ARBA00004141"/>
    </source>
</evidence>
<accession>A0A9P5PW19</accession>
<organism evidence="6 7">
    <name type="scientific">Rhodocollybia butyracea</name>
    <dbReference type="NCBI Taxonomy" id="206335"/>
    <lineage>
        <taxon>Eukaryota</taxon>
        <taxon>Fungi</taxon>
        <taxon>Dikarya</taxon>
        <taxon>Basidiomycota</taxon>
        <taxon>Agaricomycotina</taxon>
        <taxon>Agaricomycetes</taxon>
        <taxon>Agaricomycetidae</taxon>
        <taxon>Agaricales</taxon>
        <taxon>Marasmiineae</taxon>
        <taxon>Omphalotaceae</taxon>
        <taxon>Rhodocollybia</taxon>
    </lineage>
</organism>
<evidence type="ECO:0000256" key="2">
    <source>
        <dbReference type="ARBA" id="ARBA00022692"/>
    </source>
</evidence>
<dbReference type="InterPro" id="IPR032675">
    <property type="entry name" value="LRR_dom_sf"/>
</dbReference>
<comment type="caution">
    <text evidence="6">The sequence shown here is derived from an EMBL/GenBank/DDBJ whole genome shotgun (WGS) entry which is preliminary data.</text>
</comment>
<dbReference type="Gene3D" id="3.80.10.10">
    <property type="entry name" value="Ribonuclease Inhibitor"/>
    <property type="match status" value="1"/>
</dbReference>
<dbReference type="SUPFAM" id="SSF103473">
    <property type="entry name" value="MFS general substrate transporter"/>
    <property type="match status" value="1"/>
</dbReference>
<dbReference type="Proteomes" id="UP000772434">
    <property type="component" value="Unassembled WGS sequence"/>
</dbReference>
<comment type="subcellular location">
    <subcellularLocation>
        <location evidence="1">Membrane</location>
        <topology evidence="1">Multi-pass membrane protein</topology>
    </subcellularLocation>
</comment>
<name>A0A9P5PW19_9AGAR</name>
<feature type="transmembrane region" description="Helical" evidence="5">
    <location>
        <begin position="472"/>
        <end position="493"/>
    </location>
</feature>
<keyword evidence="7" id="KW-1185">Reference proteome</keyword>
<evidence type="ECO:0000256" key="4">
    <source>
        <dbReference type="ARBA" id="ARBA00023136"/>
    </source>
</evidence>
<dbReference type="AlphaFoldDB" id="A0A9P5PW19"/>
<dbReference type="Pfam" id="PF07690">
    <property type="entry name" value="MFS_1"/>
    <property type="match status" value="1"/>
</dbReference>
<gene>
    <name evidence="6" type="ORF">BDP27DRAFT_1362636</name>
</gene>
<dbReference type="SUPFAM" id="SSF52058">
    <property type="entry name" value="L domain-like"/>
    <property type="match status" value="1"/>
</dbReference>
<dbReference type="Gene3D" id="1.20.1720.10">
    <property type="entry name" value="Multidrug resistance protein D"/>
    <property type="match status" value="1"/>
</dbReference>
<feature type="transmembrane region" description="Helical" evidence="5">
    <location>
        <begin position="570"/>
        <end position="589"/>
    </location>
</feature>
<keyword evidence="2 5" id="KW-0812">Transmembrane</keyword>
<dbReference type="PANTHER" id="PTHR23501:SF198">
    <property type="entry name" value="AZOLE RESISTANCE PROTEIN 1-RELATED"/>
    <property type="match status" value="1"/>
</dbReference>
<protein>
    <recommendedName>
        <fullName evidence="8">Major facilitator superfamily (MFS) profile domain-containing protein</fullName>
    </recommendedName>
</protein>
<feature type="transmembrane region" description="Helical" evidence="5">
    <location>
        <begin position="505"/>
        <end position="528"/>
    </location>
</feature>
<reference evidence="6" key="1">
    <citation type="submission" date="2020-11" db="EMBL/GenBank/DDBJ databases">
        <authorList>
            <consortium name="DOE Joint Genome Institute"/>
            <person name="Ahrendt S."/>
            <person name="Riley R."/>
            <person name="Andreopoulos W."/>
            <person name="Labutti K."/>
            <person name="Pangilinan J."/>
            <person name="Ruiz-Duenas F.J."/>
            <person name="Barrasa J.M."/>
            <person name="Sanchez-Garcia M."/>
            <person name="Camarero S."/>
            <person name="Miyauchi S."/>
            <person name="Serrano A."/>
            <person name="Linde D."/>
            <person name="Babiker R."/>
            <person name="Drula E."/>
            <person name="Ayuso-Fernandez I."/>
            <person name="Pacheco R."/>
            <person name="Padilla G."/>
            <person name="Ferreira P."/>
            <person name="Barriuso J."/>
            <person name="Kellner H."/>
            <person name="Castanera R."/>
            <person name="Alfaro M."/>
            <person name="Ramirez L."/>
            <person name="Pisabarro A.G."/>
            <person name="Kuo A."/>
            <person name="Tritt A."/>
            <person name="Lipzen A."/>
            <person name="He G."/>
            <person name="Yan M."/>
            <person name="Ng V."/>
            <person name="Cullen D."/>
            <person name="Martin F."/>
            <person name="Rosso M.-N."/>
            <person name="Henrissat B."/>
            <person name="Hibbett D."/>
            <person name="Martinez A.T."/>
            <person name="Grigoriev I.V."/>
        </authorList>
    </citation>
    <scope>NUCLEOTIDE SEQUENCE</scope>
    <source>
        <strain evidence="6">AH 40177</strain>
    </source>
</reference>
<evidence type="ECO:0000256" key="3">
    <source>
        <dbReference type="ARBA" id="ARBA00022989"/>
    </source>
</evidence>
<feature type="transmembrane region" description="Helical" evidence="5">
    <location>
        <begin position="627"/>
        <end position="649"/>
    </location>
</feature>
<dbReference type="InterPro" id="IPR036259">
    <property type="entry name" value="MFS_trans_sf"/>
</dbReference>
<evidence type="ECO:0008006" key="8">
    <source>
        <dbReference type="Google" id="ProtNLM"/>
    </source>
</evidence>
<dbReference type="EMBL" id="JADNRY010000041">
    <property type="protein sequence ID" value="KAF9070344.1"/>
    <property type="molecule type" value="Genomic_DNA"/>
</dbReference>
<keyword evidence="4 5" id="KW-0472">Membrane</keyword>